<evidence type="ECO:0000256" key="2">
    <source>
        <dbReference type="ARBA" id="ARBA00012756"/>
    </source>
</evidence>
<feature type="domain" description="Glycoside hydrolase family 2 immunoglobulin-like beta-sandwich" evidence="5">
    <location>
        <begin position="3"/>
        <end position="99"/>
    </location>
</feature>
<feature type="non-terminal residue" evidence="7">
    <location>
        <position position="1"/>
    </location>
</feature>
<dbReference type="PRINTS" id="PR00132">
    <property type="entry name" value="GLHYDRLASE2"/>
</dbReference>
<dbReference type="InterPro" id="IPR006101">
    <property type="entry name" value="Glyco_hydro_2"/>
</dbReference>
<dbReference type="GO" id="GO:0004565">
    <property type="term" value="F:beta-galactosidase activity"/>
    <property type="evidence" value="ECO:0007669"/>
    <property type="project" value="UniProtKB-EC"/>
</dbReference>
<dbReference type="Gene3D" id="3.20.20.80">
    <property type="entry name" value="Glycosidases"/>
    <property type="match status" value="1"/>
</dbReference>
<evidence type="ECO:0000256" key="4">
    <source>
        <dbReference type="ARBA" id="ARBA00023295"/>
    </source>
</evidence>
<reference evidence="7" key="1">
    <citation type="submission" date="2019-03" db="EMBL/GenBank/DDBJ databases">
        <title>Single cell metagenomics reveals metabolic interactions within the superorganism composed of flagellate Streblomastix strix and complex community of Bacteroidetes bacteria on its surface.</title>
        <authorList>
            <person name="Treitli S.C."/>
            <person name="Kolisko M."/>
            <person name="Husnik F."/>
            <person name="Keeling P."/>
            <person name="Hampl V."/>
        </authorList>
    </citation>
    <scope>NUCLEOTIDE SEQUENCE</scope>
    <source>
        <strain evidence="7">STM</strain>
    </source>
</reference>
<keyword evidence="4" id="KW-0326">Glycosidase</keyword>
<sequence>KKDYKTGLLSVDVKLSNTSQAKKNLFVSYQLLNQRGESLLSSQKKLSIDKEAEVIFDRERINSPAPWTAETPNLYTLIISIKEPNGKIIESTSCQVGFRTVEIANSQLLVNGQPILIKGVNYHEHNEDNGHYVQESLLQKDFELWKKYNVNTIRTSHYPQQELFYELCDRYGIYVIDEANIESHGMGYDLNLGRTLGNNPLFKEAHLERTLNMYERDKNHPCVIIWSLGNEAGNGVNFYATYSFLKERDDSRPVQYERAGLQWNTDIYCPMYSSPSSIEKYANGNDVSRPLILCEYAHAMGNSLGNFQDYWDVIEK</sequence>
<organism evidence="7">
    <name type="scientific">termite gut metagenome</name>
    <dbReference type="NCBI Taxonomy" id="433724"/>
    <lineage>
        <taxon>unclassified sequences</taxon>
        <taxon>metagenomes</taxon>
        <taxon>organismal metagenomes</taxon>
    </lineage>
</organism>
<dbReference type="SUPFAM" id="SSF51445">
    <property type="entry name" value="(Trans)glycosidases"/>
    <property type="match status" value="1"/>
</dbReference>
<dbReference type="PANTHER" id="PTHR46323:SF2">
    <property type="entry name" value="BETA-GALACTOSIDASE"/>
    <property type="match status" value="1"/>
</dbReference>
<dbReference type="Pfam" id="PF02836">
    <property type="entry name" value="Glyco_hydro_2_C"/>
    <property type="match status" value="1"/>
</dbReference>
<protein>
    <recommendedName>
        <fullName evidence="2">beta-galactosidase</fullName>
        <ecNumber evidence="2">3.2.1.23</ecNumber>
    </recommendedName>
</protein>
<dbReference type="InterPro" id="IPR013783">
    <property type="entry name" value="Ig-like_fold"/>
</dbReference>
<evidence type="ECO:0000259" key="5">
    <source>
        <dbReference type="Pfam" id="PF00703"/>
    </source>
</evidence>
<dbReference type="InterPro" id="IPR017853">
    <property type="entry name" value="GH"/>
</dbReference>
<dbReference type="SUPFAM" id="SSF49303">
    <property type="entry name" value="beta-Galactosidase/glucuronidase domain"/>
    <property type="match status" value="1"/>
</dbReference>
<dbReference type="GO" id="GO:0005990">
    <property type="term" value="P:lactose catabolic process"/>
    <property type="evidence" value="ECO:0007669"/>
    <property type="project" value="TreeGrafter"/>
</dbReference>
<comment type="catalytic activity">
    <reaction evidence="1">
        <text>Hydrolysis of terminal non-reducing beta-D-galactose residues in beta-D-galactosides.</text>
        <dbReference type="EC" id="3.2.1.23"/>
    </reaction>
</comment>
<dbReference type="InterPro" id="IPR006102">
    <property type="entry name" value="Ig-like_GH2"/>
</dbReference>
<name>A0A5J4PJX7_9ZZZZ</name>
<evidence type="ECO:0000313" key="7">
    <source>
        <dbReference type="EMBL" id="KAA6309562.1"/>
    </source>
</evidence>
<accession>A0A5J4PJX7</accession>
<evidence type="ECO:0000256" key="3">
    <source>
        <dbReference type="ARBA" id="ARBA00022801"/>
    </source>
</evidence>
<evidence type="ECO:0000256" key="1">
    <source>
        <dbReference type="ARBA" id="ARBA00001412"/>
    </source>
</evidence>
<dbReference type="PANTHER" id="PTHR46323">
    <property type="entry name" value="BETA-GALACTOSIDASE"/>
    <property type="match status" value="1"/>
</dbReference>
<dbReference type="GO" id="GO:0009341">
    <property type="term" value="C:beta-galactosidase complex"/>
    <property type="evidence" value="ECO:0007669"/>
    <property type="project" value="TreeGrafter"/>
</dbReference>
<feature type="non-terminal residue" evidence="7">
    <location>
        <position position="316"/>
    </location>
</feature>
<gene>
    <name evidence="7" type="ORF">EZS27_038968</name>
</gene>
<comment type="caution">
    <text evidence="7">The sequence shown here is derived from an EMBL/GenBank/DDBJ whole genome shotgun (WGS) entry which is preliminary data.</text>
</comment>
<dbReference type="Pfam" id="PF00703">
    <property type="entry name" value="Glyco_hydro_2"/>
    <property type="match status" value="1"/>
</dbReference>
<dbReference type="InterPro" id="IPR006103">
    <property type="entry name" value="Glyco_hydro_2_cat"/>
</dbReference>
<feature type="domain" description="Glycoside hydrolase family 2 catalytic" evidence="6">
    <location>
        <begin position="101"/>
        <end position="316"/>
    </location>
</feature>
<dbReference type="EC" id="3.2.1.23" evidence="2"/>
<dbReference type="PROSITE" id="PS00608">
    <property type="entry name" value="GLYCOSYL_HYDROL_F2_2"/>
    <property type="match status" value="1"/>
</dbReference>
<dbReference type="InterPro" id="IPR023230">
    <property type="entry name" value="Glyco_hydro_2_CS"/>
</dbReference>
<dbReference type="InterPro" id="IPR036156">
    <property type="entry name" value="Beta-gal/glucu_dom_sf"/>
</dbReference>
<dbReference type="InterPro" id="IPR023232">
    <property type="entry name" value="Glyco_hydro_2_AS"/>
</dbReference>
<keyword evidence="3" id="KW-0378">Hydrolase</keyword>
<dbReference type="AlphaFoldDB" id="A0A5J4PJX7"/>
<dbReference type="EMBL" id="SNRY01007882">
    <property type="protein sequence ID" value="KAA6309562.1"/>
    <property type="molecule type" value="Genomic_DNA"/>
</dbReference>
<dbReference type="Gene3D" id="2.60.40.10">
    <property type="entry name" value="Immunoglobulins"/>
    <property type="match status" value="1"/>
</dbReference>
<evidence type="ECO:0000259" key="6">
    <source>
        <dbReference type="Pfam" id="PF02836"/>
    </source>
</evidence>
<dbReference type="InterPro" id="IPR050347">
    <property type="entry name" value="Bact_Beta-galactosidase"/>
</dbReference>
<dbReference type="PROSITE" id="PS00719">
    <property type="entry name" value="GLYCOSYL_HYDROL_F2_1"/>
    <property type="match status" value="1"/>
</dbReference>
<proteinExistence type="predicted"/>